<proteinExistence type="predicted"/>
<comment type="caution">
    <text evidence="8">The sequence shown here is derived from an EMBL/GenBank/DDBJ whole genome shotgun (WGS) entry which is preliminary data.</text>
</comment>
<evidence type="ECO:0000313" key="9">
    <source>
        <dbReference type="Proteomes" id="UP001501175"/>
    </source>
</evidence>
<reference evidence="9" key="1">
    <citation type="journal article" date="2019" name="Int. J. Syst. Evol. Microbiol.">
        <title>The Global Catalogue of Microorganisms (GCM) 10K type strain sequencing project: providing services to taxonomists for standard genome sequencing and annotation.</title>
        <authorList>
            <consortium name="The Broad Institute Genomics Platform"/>
            <consortium name="The Broad Institute Genome Sequencing Center for Infectious Disease"/>
            <person name="Wu L."/>
            <person name="Ma J."/>
        </authorList>
    </citation>
    <scope>NUCLEOTIDE SEQUENCE [LARGE SCALE GENOMIC DNA]</scope>
    <source>
        <strain evidence="9">JCM 17927</strain>
    </source>
</reference>
<feature type="transmembrane region" description="Helical" evidence="6">
    <location>
        <begin position="21"/>
        <end position="44"/>
    </location>
</feature>
<accession>A0ABP8MRH0</accession>
<feature type="transmembrane region" description="Helical" evidence="6">
    <location>
        <begin position="212"/>
        <end position="232"/>
    </location>
</feature>
<organism evidence="8 9">
    <name type="scientific">Nibrella saemangeumensis</name>
    <dbReference type="NCBI Taxonomy" id="1084526"/>
    <lineage>
        <taxon>Bacteria</taxon>
        <taxon>Pseudomonadati</taxon>
        <taxon>Bacteroidota</taxon>
        <taxon>Cytophagia</taxon>
        <taxon>Cytophagales</taxon>
        <taxon>Spirosomataceae</taxon>
        <taxon>Nibrella</taxon>
    </lineage>
</organism>
<gene>
    <name evidence="8" type="ORF">GCM10023189_19470</name>
</gene>
<dbReference type="PANTHER" id="PTHR30294">
    <property type="entry name" value="MEMBRANE COMPONENT OF ABC TRANSPORTER YHHJ-RELATED"/>
    <property type="match status" value="1"/>
</dbReference>
<keyword evidence="2" id="KW-1003">Cell membrane</keyword>
<evidence type="ECO:0000256" key="6">
    <source>
        <dbReference type="SAM" id="Phobius"/>
    </source>
</evidence>
<dbReference type="InterPro" id="IPR013525">
    <property type="entry name" value="ABC2_TM"/>
</dbReference>
<dbReference type="InterPro" id="IPR051449">
    <property type="entry name" value="ABC-2_transporter_component"/>
</dbReference>
<feature type="transmembrane region" description="Helical" evidence="6">
    <location>
        <begin position="403"/>
        <end position="424"/>
    </location>
</feature>
<feature type="domain" description="ABC-2 type transporter transmembrane" evidence="7">
    <location>
        <begin position="19"/>
        <end position="421"/>
    </location>
</feature>
<dbReference type="SUPFAM" id="SSF53850">
    <property type="entry name" value="Periplasmic binding protein-like II"/>
    <property type="match status" value="1"/>
</dbReference>
<feature type="transmembrane region" description="Helical" evidence="6">
    <location>
        <begin position="348"/>
        <end position="367"/>
    </location>
</feature>
<evidence type="ECO:0000256" key="1">
    <source>
        <dbReference type="ARBA" id="ARBA00004651"/>
    </source>
</evidence>
<evidence type="ECO:0000256" key="3">
    <source>
        <dbReference type="ARBA" id="ARBA00022692"/>
    </source>
</evidence>
<keyword evidence="4 6" id="KW-1133">Transmembrane helix</keyword>
<evidence type="ECO:0000256" key="4">
    <source>
        <dbReference type="ARBA" id="ARBA00022989"/>
    </source>
</evidence>
<feature type="transmembrane region" description="Helical" evidence="6">
    <location>
        <begin position="308"/>
        <end position="328"/>
    </location>
</feature>
<dbReference type="PANTHER" id="PTHR30294:SF29">
    <property type="entry name" value="MULTIDRUG ABC TRANSPORTER PERMEASE YBHS-RELATED"/>
    <property type="match status" value="1"/>
</dbReference>
<evidence type="ECO:0000313" key="8">
    <source>
        <dbReference type="EMBL" id="GAA4453837.1"/>
    </source>
</evidence>
<comment type="subcellular location">
    <subcellularLocation>
        <location evidence="1">Cell membrane</location>
        <topology evidence="1">Multi-pass membrane protein</topology>
    </subcellularLocation>
</comment>
<evidence type="ECO:0000256" key="5">
    <source>
        <dbReference type="ARBA" id="ARBA00023136"/>
    </source>
</evidence>
<name>A0ABP8MRH0_9BACT</name>
<dbReference type="Proteomes" id="UP001501175">
    <property type="component" value="Unassembled WGS sequence"/>
</dbReference>
<dbReference type="Pfam" id="PF12698">
    <property type="entry name" value="ABC2_membrane_3"/>
    <property type="match status" value="1"/>
</dbReference>
<dbReference type="EMBL" id="BAABHD010000023">
    <property type="protein sequence ID" value="GAA4453837.1"/>
    <property type="molecule type" value="Genomic_DNA"/>
</dbReference>
<feature type="transmembrane region" description="Helical" evidence="6">
    <location>
        <begin position="172"/>
        <end position="192"/>
    </location>
</feature>
<evidence type="ECO:0000256" key="2">
    <source>
        <dbReference type="ARBA" id="ARBA00022475"/>
    </source>
</evidence>
<dbReference type="RefSeq" id="WP_345242977.1">
    <property type="nucleotide sequence ID" value="NZ_BAABHD010000023.1"/>
</dbReference>
<keyword evidence="5 6" id="KW-0472">Membrane</keyword>
<keyword evidence="9" id="KW-1185">Reference proteome</keyword>
<keyword evidence="3 6" id="KW-0812">Transmembrane</keyword>
<feature type="transmembrane region" description="Helical" evidence="6">
    <location>
        <begin position="238"/>
        <end position="257"/>
    </location>
</feature>
<feature type="transmembrane region" description="Helical" evidence="6">
    <location>
        <begin position="374"/>
        <end position="391"/>
    </location>
</feature>
<dbReference type="Gene3D" id="3.40.190.10">
    <property type="entry name" value="Periplasmic binding protein-like II"/>
    <property type="match status" value="1"/>
</dbReference>
<protein>
    <submittedName>
        <fullName evidence="8">ABC transporter permease</fullName>
    </submittedName>
</protein>
<evidence type="ECO:0000259" key="7">
    <source>
        <dbReference type="Pfam" id="PF12698"/>
    </source>
</evidence>
<sequence length="448" mass="49805">MKIIFLILKREYLVRVRKKSFIVMTILGPLLIFGFYAFVGWAAVSSIEQKKVDVIDESGLFKNKLEDTKSLSFTYPESTFQQAKAKFLSSKRDVLVHIPENVVDQPKNVQMFAEKGVSLELKSSIERAIEKEIESIKLTQAGITRKVLQDAKVNVDSETISLSEEGEKTSSAGAATIIGGICAFLIYISVFVYGTQVMRGVMEEKTSRIVEVIISSVKPFQLMMGKIIGVALVGLTQFTLWIVLTIALTSLGTTIFGPRFAQQRAQTVMATQPGMQQQMQEGGDNAVTQTQTTEDNPIADVMKAIKSLNLPMIIACFLFYFLGGYLLYSALFGAVGAAVDNETEVQQFMLPITLPVIFSFIIAQFVLRDPNGSLAFWTSMIPFTSPIIMMVRIPMGVPGWELALSMILLVLGFVGTTWLAARIYRVGILMYGKKVSYRELSKWIFYNA</sequence>